<sequence length="317" mass="34251">MADIHLLAGAMGIASWRARALMQEYAKTVELRGSALRMHRGRVMTGRPAPWALSELGVTDAAMTALWRHGPEDRTYAVSSGVEAQVLGGDLAIVDAVRTVRVYQAKLVKELDLATGEYVLKSALTDVHAGHLAAPTFRWNGQLHQMQGYLALYQRALPVAHGITSPKRSAWWARTATSVNAPGLGGLYYWDMMDGARGRPSRMATARGIMAAPIPLVPAGQSVDRVPAANSWPWEYGLSNRWRGLAALASLRRARGEAAADSTPIDDDDDTTPDGPEPLVESGGLPGALDSEREDFAARLFDHLYGDRPGSLTVVFV</sequence>
<organism evidence="2 3">
    <name type="scientific">Nocardioides perillae</name>
    <dbReference type="NCBI Taxonomy" id="1119534"/>
    <lineage>
        <taxon>Bacteria</taxon>
        <taxon>Bacillati</taxon>
        <taxon>Actinomycetota</taxon>
        <taxon>Actinomycetes</taxon>
        <taxon>Propionibacteriales</taxon>
        <taxon>Nocardioidaceae</taxon>
        <taxon>Nocardioides</taxon>
    </lineage>
</organism>
<dbReference type="EMBL" id="JACCAC010000001">
    <property type="protein sequence ID" value="NYG55297.1"/>
    <property type="molecule type" value="Genomic_DNA"/>
</dbReference>
<dbReference type="AlphaFoldDB" id="A0A7Y9RRL6"/>
<protein>
    <submittedName>
        <fullName evidence="2">Uncharacterized protein</fullName>
    </submittedName>
</protein>
<accession>A0A7Y9RRL6</accession>
<feature type="region of interest" description="Disordered" evidence="1">
    <location>
        <begin position="257"/>
        <end position="289"/>
    </location>
</feature>
<comment type="caution">
    <text evidence="2">The sequence shown here is derived from an EMBL/GenBank/DDBJ whole genome shotgun (WGS) entry which is preliminary data.</text>
</comment>
<keyword evidence="3" id="KW-1185">Reference proteome</keyword>
<reference evidence="2 3" key="1">
    <citation type="submission" date="2020-07" db="EMBL/GenBank/DDBJ databases">
        <title>Sequencing the genomes of 1000 actinobacteria strains.</title>
        <authorList>
            <person name="Klenk H.-P."/>
        </authorList>
    </citation>
    <scope>NUCLEOTIDE SEQUENCE [LARGE SCALE GENOMIC DNA]</scope>
    <source>
        <strain evidence="2 3">DSM 24552</strain>
    </source>
</reference>
<proteinExistence type="predicted"/>
<evidence type="ECO:0000256" key="1">
    <source>
        <dbReference type="SAM" id="MobiDB-lite"/>
    </source>
</evidence>
<gene>
    <name evidence="2" type="ORF">BJ989_001601</name>
</gene>
<evidence type="ECO:0000313" key="2">
    <source>
        <dbReference type="EMBL" id="NYG55297.1"/>
    </source>
</evidence>
<name>A0A7Y9RRL6_9ACTN</name>
<evidence type="ECO:0000313" key="3">
    <source>
        <dbReference type="Proteomes" id="UP000544110"/>
    </source>
</evidence>
<dbReference type="RefSeq" id="WP_179517770.1">
    <property type="nucleotide sequence ID" value="NZ_JACCAC010000001.1"/>
</dbReference>
<dbReference type="Proteomes" id="UP000544110">
    <property type="component" value="Unassembled WGS sequence"/>
</dbReference>